<keyword evidence="2" id="KW-0677">Repeat</keyword>
<dbReference type="PANTHER" id="PTHR19848">
    <property type="entry name" value="WD40 REPEAT PROTEIN"/>
    <property type="match status" value="1"/>
</dbReference>
<evidence type="ECO:0000256" key="3">
    <source>
        <dbReference type="PROSITE-ProRule" id="PRU00221"/>
    </source>
</evidence>
<keyword evidence="6" id="KW-1185">Reference proteome</keyword>
<accession>A0AA36IES7</accession>
<feature type="region of interest" description="Disordered" evidence="4">
    <location>
        <begin position="1"/>
        <end position="28"/>
    </location>
</feature>
<evidence type="ECO:0000256" key="2">
    <source>
        <dbReference type="ARBA" id="ARBA00022737"/>
    </source>
</evidence>
<name>A0AA36IES7_9DINO</name>
<dbReference type="PROSITE" id="PS00678">
    <property type="entry name" value="WD_REPEATS_1"/>
    <property type="match status" value="1"/>
</dbReference>
<protein>
    <submittedName>
        <fullName evidence="5">Uncharacterized protein</fullName>
    </submittedName>
</protein>
<dbReference type="PROSITE" id="PS50082">
    <property type="entry name" value="WD_REPEATS_2"/>
    <property type="match status" value="1"/>
</dbReference>
<evidence type="ECO:0000256" key="1">
    <source>
        <dbReference type="ARBA" id="ARBA00022574"/>
    </source>
</evidence>
<organism evidence="5 6">
    <name type="scientific">Effrenium voratum</name>
    <dbReference type="NCBI Taxonomy" id="2562239"/>
    <lineage>
        <taxon>Eukaryota</taxon>
        <taxon>Sar</taxon>
        <taxon>Alveolata</taxon>
        <taxon>Dinophyceae</taxon>
        <taxon>Suessiales</taxon>
        <taxon>Symbiodiniaceae</taxon>
        <taxon>Effrenium</taxon>
    </lineage>
</organism>
<dbReference type="Proteomes" id="UP001178507">
    <property type="component" value="Unassembled WGS sequence"/>
</dbReference>
<sequence>MAGRVAPGGLIHTGGSVPDTSSDVEEAPGSNLSFPSLILGGHRAPVCAVAWLPGEKVLTGSHDQSAKVWNARTGVCEHTLQGHEGPIAAVAGDRAGLRVLPADHAGAWAAERVTGLGLLGFVAAGYGVSFANSCELTSSERICF</sequence>
<dbReference type="InterPro" id="IPR036322">
    <property type="entry name" value="WD40_repeat_dom_sf"/>
</dbReference>
<dbReference type="InterPro" id="IPR015943">
    <property type="entry name" value="WD40/YVTN_repeat-like_dom_sf"/>
</dbReference>
<dbReference type="EMBL" id="CAUJNA010001369">
    <property type="protein sequence ID" value="CAJ1386428.1"/>
    <property type="molecule type" value="Genomic_DNA"/>
</dbReference>
<dbReference type="PANTHER" id="PTHR19848:SF8">
    <property type="entry name" value="F-BOX AND WD REPEAT DOMAIN CONTAINING 7"/>
    <property type="match status" value="1"/>
</dbReference>
<evidence type="ECO:0000256" key="4">
    <source>
        <dbReference type="SAM" id="MobiDB-lite"/>
    </source>
</evidence>
<proteinExistence type="predicted"/>
<dbReference type="Gene3D" id="2.130.10.10">
    <property type="entry name" value="YVTN repeat-like/Quinoprotein amine dehydrogenase"/>
    <property type="match status" value="1"/>
</dbReference>
<dbReference type="AlphaFoldDB" id="A0AA36IES7"/>
<dbReference type="SMART" id="SM00320">
    <property type="entry name" value="WD40"/>
    <property type="match status" value="1"/>
</dbReference>
<reference evidence="5" key="1">
    <citation type="submission" date="2023-08" db="EMBL/GenBank/DDBJ databases">
        <authorList>
            <person name="Chen Y."/>
            <person name="Shah S."/>
            <person name="Dougan E. K."/>
            <person name="Thang M."/>
            <person name="Chan C."/>
        </authorList>
    </citation>
    <scope>NUCLEOTIDE SEQUENCE</scope>
</reference>
<dbReference type="InterPro" id="IPR019775">
    <property type="entry name" value="WD40_repeat_CS"/>
</dbReference>
<dbReference type="Pfam" id="PF00400">
    <property type="entry name" value="WD40"/>
    <property type="match status" value="1"/>
</dbReference>
<evidence type="ECO:0000313" key="6">
    <source>
        <dbReference type="Proteomes" id="UP001178507"/>
    </source>
</evidence>
<evidence type="ECO:0000313" key="5">
    <source>
        <dbReference type="EMBL" id="CAJ1386428.1"/>
    </source>
</evidence>
<gene>
    <name evidence="5" type="ORF">EVOR1521_LOCUS12781</name>
</gene>
<dbReference type="PROSITE" id="PS50294">
    <property type="entry name" value="WD_REPEATS_REGION"/>
    <property type="match status" value="1"/>
</dbReference>
<dbReference type="InterPro" id="IPR001680">
    <property type="entry name" value="WD40_rpt"/>
</dbReference>
<dbReference type="SUPFAM" id="SSF50978">
    <property type="entry name" value="WD40 repeat-like"/>
    <property type="match status" value="1"/>
</dbReference>
<comment type="caution">
    <text evidence="5">The sequence shown here is derived from an EMBL/GenBank/DDBJ whole genome shotgun (WGS) entry which is preliminary data.</text>
</comment>
<keyword evidence="1 3" id="KW-0853">WD repeat</keyword>
<feature type="repeat" description="WD" evidence="3">
    <location>
        <begin position="39"/>
        <end position="79"/>
    </location>
</feature>